<feature type="transmembrane region" description="Helical" evidence="1">
    <location>
        <begin position="51"/>
        <end position="72"/>
    </location>
</feature>
<keyword evidence="1" id="KW-0472">Membrane</keyword>
<keyword evidence="1" id="KW-0812">Transmembrane</keyword>
<protein>
    <recommendedName>
        <fullName evidence="4">DUF1453 domain-containing protein</fullName>
    </recommendedName>
</protein>
<evidence type="ECO:0000313" key="2">
    <source>
        <dbReference type="EMBL" id="GLX69645.1"/>
    </source>
</evidence>
<dbReference type="RefSeq" id="WP_284240431.1">
    <property type="nucleotide sequence ID" value="NZ_BSSQ01000015.1"/>
</dbReference>
<dbReference type="Proteomes" id="UP001157114">
    <property type="component" value="Unassembled WGS sequence"/>
</dbReference>
<organism evidence="2 3">
    <name type="scientific">Paenibacillus glycanilyticus</name>
    <dbReference type="NCBI Taxonomy" id="126569"/>
    <lineage>
        <taxon>Bacteria</taxon>
        <taxon>Bacillati</taxon>
        <taxon>Bacillota</taxon>
        <taxon>Bacilli</taxon>
        <taxon>Bacillales</taxon>
        <taxon>Paenibacillaceae</taxon>
        <taxon>Paenibacillus</taxon>
    </lineage>
</organism>
<feature type="transmembrane region" description="Helical" evidence="1">
    <location>
        <begin position="28"/>
        <end position="45"/>
    </location>
</feature>
<evidence type="ECO:0008006" key="4">
    <source>
        <dbReference type="Google" id="ProtNLM"/>
    </source>
</evidence>
<keyword evidence="1" id="KW-1133">Transmembrane helix</keyword>
<reference evidence="2 3" key="1">
    <citation type="submission" date="2023-03" db="EMBL/GenBank/DDBJ databases">
        <title>Draft genome sequence of the bacteria which degrade cell wall of Tricholomamatutake.</title>
        <authorList>
            <person name="Konishi Y."/>
            <person name="Fukuta Y."/>
            <person name="Shirasaka N."/>
        </authorList>
    </citation>
    <scope>NUCLEOTIDE SEQUENCE [LARGE SCALE GENOMIC DNA]</scope>
    <source>
        <strain evidence="3">mu1</strain>
    </source>
</reference>
<evidence type="ECO:0000313" key="3">
    <source>
        <dbReference type="Proteomes" id="UP001157114"/>
    </source>
</evidence>
<keyword evidence="3" id="KW-1185">Reference proteome</keyword>
<proteinExistence type="predicted"/>
<gene>
    <name evidence="2" type="ORF">MU1_39900</name>
</gene>
<name>A0ABQ6GGM8_9BACL</name>
<evidence type="ECO:0000256" key="1">
    <source>
        <dbReference type="SAM" id="Phobius"/>
    </source>
</evidence>
<feature type="transmembrane region" description="Helical" evidence="1">
    <location>
        <begin position="122"/>
        <end position="141"/>
    </location>
</feature>
<accession>A0ABQ6GGM8</accession>
<comment type="caution">
    <text evidence="2">The sequence shown here is derived from an EMBL/GenBank/DDBJ whole genome shotgun (WGS) entry which is preliminary data.</text>
</comment>
<feature type="transmembrane region" description="Helical" evidence="1">
    <location>
        <begin position="6"/>
        <end position="21"/>
    </location>
</feature>
<dbReference type="EMBL" id="BSSQ01000015">
    <property type="protein sequence ID" value="GLX69645.1"/>
    <property type="molecule type" value="Genomic_DNA"/>
</dbReference>
<feature type="transmembrane region" description="Helical" evidence="1">
    <location>
        <begin position="93"/>
        <end position="110"/>
    </location>
</feature>
<sequence length="153" mass="16934">MILSNGIYLLIMVVICFRLAREKNIRPATLWIVPALYAMMVLQNINQTESINPIHIFLYAVSIVIGLGVGIWRGQLDKVRWNAATGTVTSQSPISGIAILAAIVLLRLAIDHFGGHDQHMITASNALLFISVGSVCGRRFLNYTRYKQLKVGN</sequence>